<keyword evidence="1" id="KW-0732">Signal</keyword>
<name>A0A437AMW0_9MICR</name>
<gene>
    <name evidence="2" type="ORF">TUBRATIS_009440</name>
</gene>
<keyword evidence="3" id="KW-1185">Reference proteome</keyword>
<sequence length="547" mass="65869">MFVFSIQLLLNFVKLVLTSNDPNVQLEMCTLNGILKEWKFCDDLSKLNNEKNFISFIEILKKVCFEFKSLSIALNDFEMYSSIDIVILNLEKLIQDNSLTSQNTLRNIIFKNNGIEEEKLFQNFNSILSLICDLILIFKDCTAVNNSIKNIFLKNEKILIDKRTFYFEIDNLFLEVYIQIKILTKNFLCLYKLVAEKQVDSHEFIDCYTNTKKTFLKTIIYFVLLFKKRKIFFLNIQKYSKISKNTLEKIVGLFIQKSVEINESIKRILLDNHILYLKFQITKNIPQNRVFSNFANLYCYFKMEKAINYILAMIFVNESLPDDLKVKIKENRISRTEIKTNDLLYEESKEYFDFINTQNLLEWMKQYGRIYKENTIRKSKDYFELKNKLIFKSKEFLKILNNELESIKRLKRDINDFNVSLDRFLFQNIEKTFDLYCEWFSITFDYWYSFDIYFIKVSCLNKFFIDIVDNDYLLNPEKKLEFKELFNEILNNTFQDFDLGVDGYLFSYHFDWNDSIYEDFKEVFVVMIQKCIEIQNKIILIFELFLI</sequence>
<protein>
    <submittedName>
        <fullName evidence="2">Uncharacterized protein</fullName>
    </submittedName>
</protein>
<reference evidence="2 3" key="1">
    <citation type="submission" date="2018-10" db="EMBL/GenBank/DDBJ databases">
        <title>Draft genome sequence of the microsporidian Tubulinosema ratisbonensis.</title>
        <authorList>
            <person name="Polonais V."/>
            <person name="Peyretaillade E."/>
            <person name="Niehus S."/>
            <person name="Wawrzyniak I."/>
            <person name="Franchet A."/>
            <person name="Gaspin C."/>
            <person name="Reichstadt M."/>
            <person name="Belser C."/>
            <person name="Labadie K."/>
            <person name="Delbac F."/>
            <person name="Ferrandon D."/>
        </authorList>
    </citation>
    <scope>NUCLEOTIDE SEQUENCE [LARGE SCALE GENOMIC DNA]</scope>
    <source>
        <strain evidence="2 3">Franzen</strain>
    </source>
</reference>
<dbReference type="VEuPathDB" id="MicrosporidiaDB:TUBRATIS_009440"/>
<evidence type="ECO:0000256" key="1">
    <source>
        <dbReference type="SAM" id="SignalP"/>
    </source>
</evidence>
<proteinExistence type="predicted"/>
<evidence type="ECO:0000313" key="3">
    <source>
        <dbReference type="Proteomes" id="UP000282876"/>
    </source>
</evidence>
<evidence type="ECO:0000313" key="2">
    <source>
        <dbReference type="EMBL" id="RVD92551.1"/>
    </source>
</evidence>
<accession>A0A437AMW0</accession>
<organism evidence="2 3">
    <name type="scientific">Tubulinosema ratisbonensis</name>
    <dbReference type="NCBI Taxonomy" id="291195"/>
    <lineage>
        <taxon>Eukaryota</taxon>
        <taxon>Fungi</taxon>
        <taxon>Fungi incertae sedis</taxon>
        <taxon>Microsporidia</taxon>
        <taxon>Tubulinosematoidea</taxon>
        <taxon>Tubulinosematidae</taxon>
        <taxon>Tubulinosema</taxon>
    </lineage>
</organism>
<feature type="chain" id="PRO_5019223609" evidence="1">
    <location>
        <begin position="19"/>
        <end position="547"/>
    </location>
</feature>
<dbReference type="AlphaFoldDB" id="A0A437AMW0"/>
<dbReference type="Proteomes" id="UP000282876">
    <property type="component" value="Unassembled WGS sequence"/>
</dbReference>
<comment type="caution">
    <text evidence="2">The sequence shown here is derived from an EMBL/GenBank/DDBJ whole genome shotgun (WGS) entry which is preliminary data.</text>
</comment>
<dbReference type="EMBL" id="RCSS01000192">
    <property type="protein sequence ID" value="RVD92551.1"/>
    <property type="molecule type" value="Genomic_DNA"/>
</dbReference>
<feature type="signal peptide" evidence="1">
    <location>
        <begin position="1"/>
        <end position="18"/>
    </location>
</feature>